<keyword evidence="1 2" id="KW-0694">RNA-binding</keyword>
<dbReference type="Pfam" id="PF00076">
    <property type="entry name" value="RRM_1"/>
    <property type="match status" value="2"/>
</dbReference>
<dbReference type="PANTHER" id="PTHR48025">
    <property type="entry name" value="OS02G0815200 PROTEIN"/>
    <property type="match status" value="1"/>
</dbReference>
<feature type="region of interest" description="Disordered" evidence="3">
    <location>
        <begin position="126"/>
        <end position="248"/>
    </location>
</feature>
<evidence type="ECO:0000256" key="1">
    <source>
        <dbReference type="ARBA" id="ARBA00022884"/>
    </source>
</evidence>
<feature type="compositionally biased region" description="Low complexity" evidence="3">
    <location>
        <begin position="184"/>
        <end position="193"/>
    </location>
</feature>
<dbReference type="RefSeq" id="XP_047762239.1">
    <property type="nucleotide sequence ID" value="XM_047905387.1"/>
</dbReference>
<dbReference type="InterPro" id="IPR035979">
    <property type="entry name" value="RBD_domain_sf"/>
</dbReference>
<feature type="compositionally biased region" description="Basic and acidic residues" evidence="3">
    <location>
        <begin position="230"/>
        <end position="244"/>
    </location>
</feature>
<dbReference type="GO" id="GO:0003677">
    <property type="term" value="F:DNA binding"/>
    <property type="evidence" value="ECO:0007669"/>
    <property type="project" value="UniProtKB-KW"/>
</dbReference>
<feature type="compositionally biased region" description="Polar residues" evidence="3">
    <location>
        <begin position="9"/>
        <end position="19"/>
    </location>
</feature>
<feature type="compositionally biased region" description="Low complexity" evidence="3">
    <location>
        <begin position="204"/>
        <end position="216"/>
    </location>
</feature>
<dbReference type="Proteomes" id="UP000756132">
    <property type="component" value="Chromosome 5"/>
</dbReference>
<keyword evidence="6" id="KW-1185">Reference proteome</keyword>
<dbReference type="KEGG" id="ffu:CLAFUR5_06239"/>
<organism evidence="5 6">
    <name type="scientific">Passalora fulva</name>
    <name type="common">Tomato leaf mold</name>
    <name type="synonym">Cladosporium fulvum</name>
    <dbReference type="NCBI Taxonomy" id="5499"/>
    <lineage>
        <taxon>Eukaryota</taxon>
        <taxon>Fungi</taxon>
        <taxon>Dikarya</taxon>
        <taxon>Ascomycota</taxon>
        <taxon>Pezizomycotina</taxon>
        <taxon>Dothideomycetes</taxon>
        <taxon>Dothideomycetidae</taxon>
        <taxon>Mycosphaerellales</taxon>
        <taxon>Mycosphaerellaceae</taxon>
        <taxon>Fulvia</taxon>
    </lineage>
</organism>
<dbReference type="AlphaFoldDB" id="A0A9Q8LJM2"/>
<evidence type="ECO:0000313" key="6">
    <source>
        <dbReference type="Proteomes" id="UP000756132"/>
    </source>
</evidence>
<dbReference type="EMBL" id="CP090167">
    <property type="protein sequence ID" value="UJO17873.1"/>
    <property type="molecule type" value="Genomic_DNA"/>
</dbReference>
<feature type="compositionally biased region" description="Low complexity" evidence="3">
    <location>
        <begin position="131"/>
        <end position="148"/>
    </location>
</feature>
<accession>A0A9Q8LJM2</accession>
<dbReference type="OrthoDB" id="439808at2759"/>
<dbReference type="Gene3D" id="3.30.70.330">
    <property type="match status" value="2"/>
</dbReference>
<dbReference type="InterPro" id="IPR050502">
    <property type="entry name" value="Euk_RNA-bind_prot"/>
</dbReference>
<feature type="region of interest" description="Disordered" evidence="3">
    <location>
        <begin position="1"/>
        <end position="36"/>
    </location>
</feature>
<keyword evidence="5" id="KW-0238">DNA-binding</keyword>
<dbReference type="OMA" id="MHGKDVN"/>
<proteinExistence type="predicted"/>
<reference evidence="5" key="1">
    <citation type="submission" date="2021-12" db="EMBL/GenBank/DDBJ databases">
        <authorList>
            <person name="Zaccaron A."/>
            <person name="Stergiopoulos I."/>
        </authorList>
    </citation>
    <scope>NUCLEOTIDE SEQUENCE</scope>
    <source>
        <strain evidence="5">Race5_Kim</strain>
    </source>
</reference>
<feature type="domain" description="RRM" evidence="4">
    <location>
        <begin position="252"/>
        <end position="342"/>
    </location>
</feature>
<dbReference type="InterPro" id="IPR012677">
    <property type="entry name" value="Nucleotide-bd_a/b_plait_sf"/>
</dbReference>
<evidence type="ECO:0000256" key="2">
    <source>
        <dbReference type="PROSITE-ProRule" id="PRU00176"/>
    </source>
</evidence>
<feature type="compositionally biased region" description="Polar residues" evidence="3">
    <location>
        <begin position="194"/>
        <end position="203"/>
    </location>
</feature>
<sequence length="379" mass="40002">MSVEAATAQMANTTLNEPSATAEGASVGAGGDKPINASQNEAVIASAAEGRRLYIGNLAYATTEGELKEFFKEYLVETTSIPTNPRTTRPVGYAFVDVSTPSEAERAINDLNGKTILDRKVSVQLARKPEPAGSAAPANNENAEAGEGQQRRRSSTRGRGRGRGRGGRAARGGRGKKDGENGEEGQNANGTTGPTNVPGQVNPLTATTNEALTTENGAEDALTLNAKKGGKTDAREPRKQRGPPEDGVASKTKIMVANLPYDLREERLLEIFADYSPTSAKIALRPIPKFMVRKLQARNEPRKGRGFGFVTLASEELQQKACNDMNGKEIEGREIAVKVAIDSPGKEDEDPNAPIEGAAETDAQPSTAEGSANVNTATA</sequence>
<dbReference type="GO" id="GO:0005634">
    <property type="term" value="C:nucleus"/>
    <property type="evidence" value="ECO:0007669"/>
    <property type="project" value="TreeGrafter"/>
</dbReference>
<evidence type="ECO:0000256" key="3">
    <source>
        <dbReference type="SAM" id="MobiDB-lite"/>
    </source>
</evidence>
<dbReference type="InterPro" id="IPR000504">
    <property type="entry name" value="RRM_dom"/>
</dbReference>
<dbReference type="GO" id="GO:0003729">
    <property type="term" value="F:mRNA binding"/>
    <property type="evidence" value="ECO:0007669"/>
    <property type="project" value="TreeGrafter"/>
</dbReference>
<dbReference type="SUPFAM" id="SSF54928">
    <property type="entry name" value="RNA-binding domain, RBD"/>
    <property type="match status" value="2"/>
</dbReference>
<protein>
    <submittedName>
        <fullName evidence="5">Single-stranded TG1-3 DNA-binding protein</fullName>
    </submittedName>
</protein>
<evidence type="ECO:0000313" key="5">
    <source>
        <dbReference type="EMBL" id="UJO17873.1"/>
    </source>
</evidence>
<dbReference type="FunFam" id="3.30.70.330:FF:001113">
    <property type="entry name" value="RNP domain protein"/>
    <property type="match status" value="1"/>
</dbReference>
<feature type="compositionally biased region" description="Basic residues" evidence="3">
    <location>
        <begin position="151"/>
        <end position="174"/>
    </location>
</feature>
<evidence type="ECO:0000259" key="4">
    <source>
        <dbReference type="PROSITE" id="PS50102"/>
    </source>
</evidence>
<feature type="region of interest" description="Disordered" evidence="3">
    <location>
        <begin position="342"/>
        <end position="379"/>
    </location>
</feature>
<reference evidence="5" key="2">
    <citation type="journal article" date="2022" name="Microb. Genom.">
        <title>A chromosome-scale genome assembly of the tomato pathogen Cladosporium fulvum reveals a compartmentalized genome architecture and the presence of a dispensable chromosome.</title>
        <authorList>
            <person name="Zaccaron A.Z."/>
            <person name="Chen L.H."/>
            <person name="Samaras A."/>
            <person name="Stergiopoulos I."/>
        </authorList>
    </citation>
    <scope>NUCLEOTIDE SEQUENCE</scope>
    <source>
        <strain evidence="5">Race5_Kim</strain>
    </source>
</reference>
<name>A0A9Q8LJM2_PASFU</name>
<feature type="compositionally biased region" description="Polar residues" evidence="3">
    <location>
        <begin position="363"/>
        <end position="379"/>
    </location>
</feature>
<dbReference type="PANTHER" id="PTHR48025:SF1">
    <property type="entry name" value="RRM DOMAIN-CONTAINING PROTEIN"/>
    <property type="match status" value="1"/>
</dbReference>
<dbReference type="GeneID" id="71986117"/>
<feature type="domain" description="RRM" evidence="4">
    <location>
        <begin position="51"/>
        <end position="128"/>
    </location>
</feature>
<dbReference type="SMART" id="SM00360">
    <property type="entry name" value="RRM"/>
    <property type="match status" value="2"/>
</dbReference>
<dbReference type="PROSITE" id="PS50102">
    <property type="entry name" value="RRM"/>
    <property type="match status" value="2"/>
</dbReference>
<gene>
    <name evidence="5" type="ORF">CLAFUR5_06239</name>
</gene>